<keyword evidence="1" id="KW-1185">Reference proteome</keyword>
<proteinExistence type="predicted"/>
<accession>A0A1I7WUG3</accession>
<name>A0A1I7WUG3_HETBA</name>
<organism evidence="1 2">
    <name type="scientific">Heterorhabditis bacteriophora</name>
    <name type="common">Entomopathogenic nematode worm</name>
    <dbReference type="NCBI Taxonomy" id="37862"/>
    <lineage>
        <taxon>Eukaryota</taxon>
        <taxon>Metazoa</taxon>
        <taxon>Ecdysozoa</taxon>
        <taxon>Nematoda</taxon>
        <taxon>Chromadorea</taxon>
        <taxon>Rhabditida</taxon>
        <taxon>Rhabditina</taxon>
        <taxon>Rhabditomorpha</taxon>
        <taxon>Strongyloidea</taxon>
        <taxon>Heterorhabditidae</taxon>
        <taxon>Heterorhabditis</taxon>
    </lineage>
</organism>
<evidence type="ECO:0000313" key="2">
    <source>
        <dbReference type="WBParaSite" id="Hba_08769"/>
    </source>
</evidence>
<sequence>MSILNRIFGQDNKSKKFCLRNIATDMPFAEPSALGTMALNISEKYRLLAQDARQNRETSMHTGDKIFIHMYTDITSNSCSNLFSF</sequence>
<protein>
    <submittedName>
        <fullName evidence="2">Uncharacterized protein</fullName>
    </submittedName>
</protein>
<reference evidence="2" key="1">
    <citation type="submission" date="2016-11" db="UniProtKB">
        <authorList>
            <consortium name="WormBaseParasite"/>
        </authorList>
    </citation>
    <scope>IDENTIFICATION</scope>
</reference>
<dbReference type="WBParaSite" id="Hba_08769">
    <property type="protein sequence ID" value="Hba_08769"/>
    <property type="gene ID" value="Hba_08769"/>
</dbReference>
<evidence type="ECO:0000313" key="1">
    <source>
        <dbReference type="Proteomes" id="UP000095283"/>
    </source>
</evidence>
<dbReference type="AlphaFoldDB" id="A0A1I7WUG3"/>
<dbReference type="Proteomes" id="UP000095283">
    <property type="component" value="Unplaced"/>
</dbReference>